<keyword evidence="1" id="KW-0802">TPR repeat</keyword>
<dbReference type="SMART" id="SM00028">
    <property type="entry name" value="TPR"/>
    <property type="match status" value="5"/>
</dbReference>
<evidence type="ECO:0000256" key="1">
    <source>
        <dbReference type="PROSITE-ProRule" id="PRU00339"/>
    </source>
</evidence>
<accession>A0ABX2FFQ7</accession>
<reference evidence="2 3" key="1">
    <citation type="submission" date="2020-01" db="EMBL/GenBank/DDBJ databases">
        <title>Kibdelosporangium persica a novel Actinomycetes from a hot desert in Iran.</title>
        <authorList>
            <person name="Safaei N."/>
            <person name="Zaburannyi N."/>
            <person name="Mueller R."/>
            <person name="Wink J."/>
        </authorList>
    </citation>
    <scope>NUCLEOTIDE SEQUENCE [LARGE SCALE GENOMIC DNA]</scope>
    <source>
        <strain evidence="2 3">4NS15</strain>
    </source>
</reference>
<organism evidence="2 3">
    <name type="scientific">Kibdelosporangium persicum</name>
    <dbReference type="NCBI Taxonomy" id="2698649"/>
    <lineage>
        <taxon>Bacteria</taxon>
        <taxon>Bacillati</taxon>
        <taxon>Actinomycetota</taxon>
        <taxon>Actinomycetes</taxon>
        <taxon>Pseudonocardiales</taxon>
        <taxon>Pseudonocardiaceae</taxon>
        <taxon>Kibdelosporangium</taxon>
    </lineage>
</organism>
<evidence type="ECO:0000313" key="2">
    <source>
        <dbReference type="EMBL" id="NRN70224.1"/>
    </source>
</evidence>
<comment type="caution">
    <text evidence="2">The sequence shown here is derived from an EMBL/GenBank/DDBJ whole genome shotgun (WGS) entry which is preliminary data.</text>
</comment>
<dbReference type="InterPro" id="IPR011990">
    <property type="entry name" value="TPR-like_helical_dom_sf"/>
</dbReference>
<dbReference type="Gene3D" id="3.40.50.300">
    <property type="entry name" value="P-loop containing nucleotide triphosphate hydrolases"/>
    <property type="match status" value="1"/>
</dbReference>
<dbReference type="Gene3D" id="1.25.40.10">
    <property type="entry name" value="Tetratricopeptide repeat domain"/>
    <property type="match status" value="1"/>
</dbReference>
<dbReference type="InterPro" id="IPR036388">
    <property type="entry name" value="WH-like_DNA-bd_sf"/>
</dbReference>
<dbReference type="Gene3D" id="1.10.10.10">
    <property type="entry name" value="Winged helix-like DNA-binding domain superfamily/Winged helix DNA-binding domain"/>
    <property type="match status" value="1"/>
</dbReference>
<dbReference type="PRINTS" id="PR00364">
    <property type="entry name" value="DISEASERSIST"/>
</dbReference>
<proteinExistence type="predicted"/>
<dbReference type="PROSITE" id="PS50005">
    <property type="entry name" value="TPR"/>
    <property type="match status" value="1"/>
</dbReference>
<dbReference type="Pfam" id="PF13424">
    <property type="entry name" value="TPR_12"/>
    <property type="match status" value="2"/>
</dbReference>
<dbReference type="EMBL" id="JAAATY010000035">
    <property type="protein sequence ID" value="NRN70224.1"/>
    <property type="molecule type" value="Genomic_DNA"/>
</dbReference>
<dbReference type="RefSeq" id="WP_173141260.1">
    <property type="nucleotide sequence ID" value="NZ_CBCSGW010000041.1"/>
</dbReference>
<evidence type="ECO:0000313" key="3">
    <source>
        <dbReference type="Proteomes" id="UP000763557"/>
    </source>
</evidence>
<dbReference type="SUPFAM" id="SSF48452">
    <property type="entry name" value="TPR-like"/>
    <property type="match status" value="2"/>
</dbReference>
<dbReference type="PANTHER" id="PTHR47691">
    <property type="entry name" value="REGULATOR-RELATED"/>
    <property type="match status" value="1"/>
</dbReference>
<dbReference type="GO" id="GO:0003677">
    <property type="term" value="F:DNA binding"/>
    <property type="evidence" value="ECO:0007669"/>
    <property type="project" value="UniProtKB-KW"/>
</dbReference>
<dbReference type="InterPro" id="IPR027417">
    <property type="entry name" value="P-loop_NTPase"/>
</dbReference>
<sequence>MGDDGSRPKPEEARTPAGYVAMLRRLRARSGLSLREIQRRAAANNETLPSSTLATMLSRDTLPSERLIAAFLRACGEEQAAVGEWIESRRRIAGRQPEAAKWQNDEHGGCRQLPMDIEDFVGRERELRYLVAQAGKAAGTAVVLTSIAGMAGVGKTRLAIRAGHQLVRAGCFDEVQLWTDLCGFDPRRQPADPAAVLESFLLALGVPADGVPHHMEARTALYRDRLAGQRALVLLDNAFDEEQVRPLLPGSPNSLVIITSRRTLTALDGARHIELGPFSPAEATALLTRIAGPQAQADPGSVRRIAELGGYLPLAVALAGRRLATRPAWSARTLAARLSSSPDRAVTGVFALSYQALTPQARRLFRLLGTHLPEDMDVPAAAALAGMPLPETEEILEGLLDDHLLTQDSPGRYRIHDLVRLFARDLPEPDRDAALARLLTHYLSAAEQVTRVLHPTERRRLPARSVVDTVWIGTRADAVRWLTQERGNLLVLARNAVHAPSPAPDLVTMLVAVLYRPLANLGMSSTQIELNLLAAGAAARIGDRRAEAQALEDLGTVYSEAGRTEEAIERNKAALDIWRELGDRTGQAGCLTGIGIAHHQQGRYEDALTCLQEGLAASQEADYRLGEASIVNTLGLVHQAKREFEAAIVWHKQSVELYRQAGSEHGEAFAMANLGWAYQRSGRPGESLELHERALKIFVRYADRYHEAEQHWGLGQAHHALGHDRLARQYWDQSINLLLELGHLTEAEAAALHRKLVPPTPEVIRLKC</sequence>
<protein>
    <submittedName>
        <fullName evidence="2">DNA-binding transcriptional activator of the SARP family</fullName>
    </submittedName>
</protein>
<name>A0ABX2FFQ7_9PSEU</name>
<dbReference type="PANTHER" id="PTHR47691:SF3">
    <property type="entry name" value="HTH-TYPE TRANSCRIPTIONAL REGULATOR RV0890C-RELATED"/>
    <property type="match status" value="1"/>
</dbReference>
<dbReference type="SUPFAM" id="SSF52540">
    <property type="entry name" value="P-loop containing nucleoside triphosphate hydrolases"/>
    <property type="match status" value="1"/>
</dbReference>
<keyword evidence="2" id="KW-0238">DNA-binding</keyword>
<feature type="repeat" description="TPR" evidence="1">
    <location>
        <begin position="548"/>
        <end position="581"/>
    </location>
</feature>
<gene>
    <name evidence="2" type="ORF">GC106_74890</name>
</gene>
<dbReference type="InterPro" id="IPR019734">
    <property type="entry name" value="TPR_rpt"/>
</dbReference>
<dbReference type="Proteomes" id="UP000763557">
    <property type="component" value="Unassembled WGS sequence"/>
</dbReference>
<keyword evidence="3" id="KW-1185">Reference proteome</keyword>